<dbReference type="Proteomes" id="UP000243661">
    <property type="component" value="Unassembled WGS sequence"/>
</dbReference>
<evidence type="ECO:0000313" key="1">
    <source>
        <dbReference type="EMBL" id="SCC72281.1"/>
    </source>
</evidence>
<accession>A0A1C4GWW9</accession>
<gene>
    <name evidence="1" type="ORF">GA0116959_108136</name>
</gene>
<reference evidence="1 2" key="1">
    <citation type="submission" date="2016-08" db="EMBL/GenBank/DDBJ databases">
        <authorList>
            <person name="Seilhamer J.J."/>
        </authorList>
    </citation>
    <scope>NUCLEOTIDE SEQUENCE [LARGE SCALE GENOMIC DNA]</scope>
    <source>
        <strain evidence="1 2">ANC 4874</strain>
    </source>
</reference>
<dbReference type="AlphaFoldDB" id="A0A1C4GWW9"/>
<protein>
    <submittedName>
        <fullName evidence="1">Uncharacterized protein</fullName>
    </submittedName>
</protein>
<proteinExistence type="predicted"/>
<sequence length="87" mass="9983">MMSENKMFKPFENGHESHAIHDLTLENQQDYVSLYGNLQITKDKSGLETARVLQAFLSDIVAVLENDAHLPEKIRIQAEQEIENPFL</sequence>
<evidence type="ECO:0000313" key="2">
    <source>
        <dbReference type="Proteomes" id="UP000243661"/>
    </source>
</evidence>
<name>A0A1C4GWW9_9GAMM</name>
<dbReference type="EMBL" id="FMBK01000008">
    <property type="protein sequence ID" value="SCC72281.1"/>
    <property type="molecule type" value="Genomic_DNA"/>
</dbReference>
<organism evidence="1 2">
    <name type="scientific">Acinetobacter albensis</name>
    <dbReference type="NCBI Taxonomy" id="1673609"/>
    <lineage>
        <taxon>Bacteria</taxon>
        <taxon>Pseudomonadati</taxon>
        <taxon>Pseudomonadota</taxon>
        <taxon>Gammaproteobacteria</taxon>
        <taxon>Moraxellales</taxon>
        <taxon>Moraxellaceae</taxon>
        <taxon>Acinetobacter</taxon>
    </lineage>
</organism>